<protein>
    <submittedName>
        <fullName evidence="2">DNA polymerase III subunit delta</fullName>
    </submittedName>
</protein>
<dbReference type="GO" id="GO:0003887">
    <property type="term" value="F:DNA-directed DNA polymerase activity"/>
    <property type="evidence" value="ECO:0007669"/>
    <property type="project" value="InterPro"/>
</dbReference>
<dbReference type="AlphaFoldDB" id="A0A317DYZ1"/>
<dbReference type="InterPro" id="IPR050238">
    <property type="entry name" value="DNA_Rep/Repair_Clamp_Loader"/>
</dbReference>
<dbReference type="GO" id="GO:0009360">
    <property type="term" value="C:DNA polymerase III complex"/>
    <property type="evidence" value="ECO:0007669"/>
    <property type="project" value="TreeGrafter"/>
</dbReference>
<evidence type="ECO:0000259" key="1">
    <source>
        <dbReference type="SMART" id="SM00382"/>
    </source>
</evidence>
<dbReference type="NCBIfam" id="NF005677">
    <property type="entry name" value="PRK07471.1"/>
    <property type="match status" value="1"/>
</dbReference>
<proteinExistence type="predicted"/>
<dbReference type="GO" id="GO:0008408">
    <property type="term" value="F:3'-5' exonuclease activity"/>
    <property type="evidence" value="ECO:0007669"/>
    <property type="project" value="InterPro"/>
</dbReference>
<dbReference type="SMART" id="SM00382">
    <property type="entry name" value="AAA"/>
    <property type="match status" value="1"/>
</dbReference>
<evidence type="ECO:0000313" key="3">
    <source>
        <dbReference type="Proteomes" id="UP000246077"/>
    </source>
</evidence>
<evidence type="ECO:0000313" key="2">
    <source>
        <dbReference type="EMBL" id="PWR19997.1"/>
    </source>
</evidence>
<dbReference type="InterPro" id="IPR004622">
    <property type="entry name" value="DNA_pol_HolB"/>
</dbReference>
<organism evidence="2 3">
    <name type="scientific">Zavarzinia compransoris</name>
    <dbReference type="NCBI Taxonomy" id="1264899"/>
    <lineage>
        <taxon>Bacteria</taxon>
        <taxon>Pseudomonadati</taxon>
        <taxon>Pseudomonadota</taxon>
        <taxon>Alphaproteobacteria</taxon>
        <taxon>Rhodospirillales</taxon>
        <taxon>Zavarziniaceae</taxon>
        <taxon>Zavarzinia</taxon>
    </lineage>
</organism>
<dbReference type="GO" id="GO:0006261">
    <property type="term" value="P:DNA-templated DNA replication"/>
    <property type="evidence" value="ECO:0007669"/>
    <property type="project" value="TreeGrafter"/>
</dbReference>
<keyword evidence="3" id="KW-1185">Reference proteome</keyword>
<dbReference type="InterPro" id="IPR027417">
    <property type="entry name" value="P-loop_NTPase"/>
</dbReference>
<dbReference type="Gene3D" id="3.40.50.300">
    <property type="entry name" value="P-loop containing nucleotide triphosphate hydrolases"/>
    <property type="match status" value="1"/>
</dbReference>
<accession>A0A317DYZ1</accession>
<gene>
    <name evidence="2" type="ORF">DKG75_16280</name>
</gene>
<sequence>MAKTEPLVIPHPRATADLIGHGEAEAAILDAIAGGKLHHAWLLTGPRGIGKATLAYRFARYLFAHGLDGGPVDMFGAGPSSLDIAADDPLFKRIAAGGHPDLVTLEREENPRTKVLRDEIVIDQVRDLAGFFAMTPAEGGFRVAVIDAIDEMNRNAANALLKLLEEPPPRSVLILVAHAPGRLLPTIRSRCRRLALRPLGEADVAAILTRLAPAVPQEDIRGLCRLADGSPGRALALAAAGGLSHYRAIADLLVPVARRQGLDVKAVNELADRFAGREGGDLFRLTFELLGLYLVRLVRLAATGRIDEAMMGEGAGMRALAGAARLERWGEVWEKINALAARAEAVNLDRRQVLVAALGMIERCAR</sequence>
<dbReference type="PANTHER" id="PTHR11669:SF8">
    <property type="entry name" value="DNA POLYMERASE III SUBUNIT DELTA"/>
    <property type="match status" value="1"/>
</dbReference>
<name>A0A317DYZ1_9PROT</name>
<dbReference type="InterPro" id="IPR003593">
    <property type="entry name" value="AAA+_ATPase"/>
</dbReference>
<dbReference type="NCBIfam" id="TIGR00678">
    <property type="entry name" value="holB"/>
    <property type="match status" value="1"/>
</dbReference>
<feature type="domain" description="AAA+ ATPase" evidence="1">
    <location>
        <begin position="37"/>
        <end position="199"/>
    </location>
</feature>
<dbReference type="EMBL" id="QGLF01000004">
    <property type="protein sequence ID" value="PWR19997.1"/>
    <property type="molecule type" value="Genomic_DNA"/>
</dbReference>
<dbReference type="Pfam" id="PF13177">
    <property type="entry name" value="DNA_pol3_delta2"/>
    <property type="match status" value="1"/>
</dbReference>
<dbReference type="SUPFAM" id="SSF52540">
    <property type="entry name" value="P-loop containing nucleoside triphosphate hydrolases"/>
    <property type="match status" value="1"/>
</dbReference>
<comment type="caution">
    <text evidence="2">The sequence shown here is derived from an EMBL/GenBank/DDBJ whole genome shotgun (WGS) entry which is preliminary data.</text>
</comment>
<dbReference type="PANTHER" id="PTHR11669">
    <property type="entry name" value="REPLICATION FACTOR C / DNA POLYMERASE III GAMMA-TAU SUBUNIT"/>
    <property type="match status" value="1"/>
</dbReference>
<reference evidence="3" key="1">
    <citation type="submission" date="2018-05" db="EMBL/GenBank/DDBJ databases">
        <title>Zavarzinia sp. HR-AS.</title>
        <authorList>
            <person name="Lee Y."/>
            <person name="Jeon C.O."/>
        </authorList>
    </citation>
    <scope>NUCLEOTIDE SEQUENCE [LARGE SCALE GENOMIC DNA]</scope>
    <source>
        <strain evidence="3">DSM 1231</strain>
    </source>
</reference>
<dbReference type="OrthoDB" id="9811073at2"/>
<dbReference type="Proteomes" id="UP000246077">
    <property type="component" value="Unassembled WGS sequence"/>
</dbReference>